<dbReference type="RefSeq" id="XP_024352061.1">
    <property type="nucleotide sequence ID" value="XM_024493553.1"/>
</dbReference>
<dbReference type="GeneID" id="36340019"/>
<dbReference type="Proteomes" id="UP000019149">
    <property type="component" value="Unassembled WGS sequence"/>
</dbReference>
<organism evidence="1 2">
    <name type="scientific">Echinococcus granulosus</name>
    <name type="common">Hydatid tapeworm</name>
    <dbReference type="NCBI Taxonomy" id="6210"/>
    <lineage>
        <taxon>Eukaryota</taxon>
        <taxon>Metazoa</taxon>
        <taxon>Spiralia</taxon>
        <taxon>Lophotrochozoa</taxon>
        <taxon>Platyhelminthes</taxon>
        <taxon>Cestoda</taxon>
        <taxon>Eucestoda</taxon>
        <taxon>Cyclophyllidea</taxon>
        <taxon>Taeniidae</taxon>
        <taxon>Echinococcus</taxon>
        <taxon>Echinococcus granulosus group</taxon>
    </lineage>
</organism>
<accession>W6UH16</accession>
<comment type="caution">
    <text evidence="1">The sequence shown here is derived from an EMBL/GenBank/DDBJ whole genome shotgun (WGS) entry which is preliminary data.</text>
</comment>
<dbReference type="KEGG" id="egl:EGR_04304"/>
<dbReference type="EMBL" id="APAU02000026">
    <property type="protein sequence ID" value="EUB60865.1"/>
    <property type="molecule type" value="Genomic_DNA"/>
</dbReference>
<protein>
    <submittedName>
        <fullName evidence="1">Uncharacterized protein</fullName>
    </submittedName>
</protein>
<reference evidence="1 2" key="1">
    <citation type="journal article" date="2013" name="Nat. Genet.">
        <title>The genome of the hydatid tapeworm Echinococcus granulosus.</title>
        <authorList>
            <person name="Zheng H."/>
            <person name="Zhang W."/>
            <person name="Zhang L."/>
            <person name="Zhang Z."/>
            <person name="Li J."/>
            <person name="Lu G."/>
            <person name="Zhu Y."/>
            <person name="Wang Y."/>
            <person name="Huang Y."/>
            <person name="Liu J."/>
            <person name="Kang H."/>
            <person name="Chen J."/>
            <person name="Wang L."/>
            <person name="Chen A."/>
            <person name="Yu S."/>
            <person name="Gao Z."/>
            <person name="Jin L."/>
            <person name="Gu W."/>
            <person name="Wang Z."/>
            <person name="Zhao L."/>
            <person name="Shi B."/>
            <person name="Wen H."/>
            <person name="Lin R."/>
            <person name="Jones M.K."/>
            <person name="Brejova B."/>
            <person name="Vinar T."/>
            <person name="Zhao G."/>
            <person name="McManus D.P."/>
            <person name="Chen Z."/>
            <person name="Zhou Y."/>
            <person name="Wang S."/>
        </authorList>
    </citation>
    <scope>NUCLEOTIDE SEQUENCE [LARGE SCALE GENOMIC DNA]</scope>
</reference>
<dbReference type="CTD" id="36340019"/>
<dbReference type="AlphaFoldDB" id="W6UH16"/>
<proteinExistence type="predicted"/>
<evidence type="ECO:0000313" key="1">
    <source>
        <dbReference type="EMBL" id="EUB60865.1"/>
    </source>
</evidence>
<gene>
    <name evidence="1" type="ORF">EGR_04304</name>
</gene>
<sequence length="49" mass="5826">MWLEAQRMHYLQTSSSVNWASRRFTRSILTFAPFNKRSFLNAPSFNKNS</sequence>
<name>W6UH16_ECHGR</name>
<keyword evidence="2" id="KW-1185">Reference proteome</keyword>
<evidence type="ECO:0000313" key="2">
    <source>
        <dbReference type="Proteomes" id="UP000019149"/>
    </source>
</evidence>